<feature type="compositionally biased region" description="Basic and acidic residues" evidence="1">
    <location>
        <begin position="1"/>
        <end position="42"/>
    </location>
</feature>
<dbReference type="Proteomes" id="UP001321473">
    <property type="component" value="Unassembled WGS sequence"/>
</dbReference>
<evidence type="ECO:0000313" key="2">
    <source>
        <dbReference type="EMBL" id="KAK8773200.1"/>
    </source>
</evidence>
<evidence type="ECO:0000256" key="1">
    <source>
        <dbReference type="SAM" id="MobiDB-lite"/>
    </source>
</evidence>
<feature type="compositionally biased region" description="Polar residues" evidence="1">
    <location>
        <begin position="43"/>
        <end position="53"/>
    </location>
</feature>
<sequence length="77" mass="8666">MREPLPRFIEQAEERVPGNERVPGDETVPGEKRSLPQRKEAVKNQNAASSSLLSEIIEDTSKRLQSRQHKGCSGPKR</sequence>
<feature type="region of interest" description="Disordered" evidence="1">
    <location>
        <begin position="1"/>
        <end position="77"/>
    </location>
</feature>
<feature type="compositionally biased region" description="Basic residues" evidence="1">
    <location>
        <begin position="64"/>
        <end position="77"/>
    </location>
</feature>
<reference evidence="2 3" key="1">
    <citation type="journal article" date="2023" name="Arcadia Sci">
        <title>De novo assembly of a long-read Amblyomma americanum tick genome.</title>
        <authorList>
            <person name="Chou S."/>
            <person name="Poskanzer K.E."/>
            <person name="Rollins M."/>
            <person name="Thuy-Boun P.S."/>
        </authorList>
    </citation>
    <scope>NUCLEOTIDE SEQUENCE [LARGE SCALE GENOMIC DNA]</scope>
    <source>
        <strain evidence="2">F_SG_1</strain>
        <tissue evidence="2">Salivary glands</tissue>
    </source>
</reference>
<evidence type="ECO:0000313" key="3">
    <source>
        <dbReference type="Proteomes" id="UP001321473"/>
    </source>
</evidence>
<dbReference type="EMBL" id="JARKHS020017221">
    <property type="protein sequence ID" value="KAK8773200.1"/>
    <property type="molecule type" value="Genomic_DNA"/>
</dbReference>
<gene>
    <name evidence="2" type="ORF">V5799_012268</name>
</gene>
<organism evidence="2 3">
    <name type="scientific">Amblyomma americanum</name>
    <name type="common">Lone star tick</name>
    <dbReference type="NCBI Taxonomy" id="6943"/>
    <lineage>
        <taxon>Eukaryota</taxon>
        <taxon>Metazoa</taxon>
        <taxon>Ecdysozoa</taxon>
        <taxon>Arthropoda</taxon>
        <taxon>Chelicerata</taxon>
        <taxon>Arachnida</taxon>
        <taxon>Acari</taxon>
        <taxon>Parasitiformes</taxon>
        <taxon>Ixodida</taxon>
        <taxon>Ixodoidea</taxon>
        <taxon>Ixodidae</taxon>
        <taxon>Amblyomminae</taxon>
        <taxon>Amblyomma</taxon>
    </lineage>
</organism>
<accession>A0AAQ4EEU8</accession>
<proteinExistence type="predicted"/>
<protein>
    <submittedName>
        <fullName evidence="2">Uncharacterized protein</fullName>
    </submittedName>
</protein>
<comment type="caution">
    <text evidence="2">The sequence shown here is derived from an EMBL/GenBank/DDBJ whole genome shotgun (WGS) entry which is preliminary data.</text>
</comment>
<dbReference type="AlphaFoldDB" id="A0AAQ4EEU8"/>
<keyword evidence="3" id="KW-1185">Reference proteome</keyword>
<name>A0AAQ4EEU8_AMBAM</name>